<name>A0A8T4HAD6_9SPHI</name>
<organism evidence="2 3">
    <name type="scientific">Rhinopithecimicrobium faecis</name>
    <dbReference type="NCBI Taxonomy" id="2820698"/>
    <lineage>
        <taxon>Bacteria</taxon>
        <taxon>Pseudomonadati</taxon>
        <taxon>Bacteroidota</taxon>
        <taxon>Sphingobacteriia</taxon>
        <taxon>Sphingobacteriales</taxon>
        <taxon>Sphingobacteriaceae</taxon>
        <taxon>Rhinopithecimicrobium</taxon>
    </lineage>
</organism>
<feature type="chain" id="PRO_5035898569" description="CHRD domain-containing protein" evidence="1">
    <location>
        <begin position="24"/>
        <end position="108"/>
    </location>
</feature>
<evidence type="ECO:0000313" key="2">
    <source>
        <dbReference type="EMBL" id="MBP3943734.1"/>
    </source>
</evidence>
<evidence type="ECO:0008006" key="4">
    <source>
        <dbReference type="Google" id="ProtNLM"/>
    </source>
</evidence>
<dbReference type="Pfam" id="PF06291">
    <property type="entry name" value="Lambda_Bor"/>
    <property type="match status" value="1"/>
</dbReference>
<proteinExistence type="predicted"/>
<dbReference type="Proteomes" id="UP000679691">
    <property type="component" value="Unassembled WGS sequence"/>
</dbReference>
<evidence type="ECO:0000256" key="1">
    <source>
        <dbReference type="SAM" id="SignalP"/>
    </source>
</evidence>
<keyword evidence="1" id="KW-0732">Signal</keyword>
<accession>A0A8T4HAD6</accession>
<reference evidence="2" key="1">
    <citation type="submission" date="2021-03" db="EMBL/GenBank/DDBJ databases">
        <authorList>
            <person name="Lu T."/>
            <person name="Wang Q."/>
            <person name="Han X."/>
        </authorList>
    </citation>
    <scope>NUCLEOTIDE SEQUENCE</scope>
    <source>
        <strain evidence="2">WQ 2009</strain>
    </source>
</reference>
<comment type="caution">
    <text evidence="2">The sequence shown here is derived from an EMBL/GenBank/DDBJ whole genome shotgun (WGS) entry which is preliminary data.</text>
</comment>
<gene>
    <name evidence="2" type="ORF">J5U18_09185</name>
</gene>
<dbReference type="InterPro" id="IPR010438">
    <property type="entry name" value="Lambda_Bor"/>
</dbReference>
<feature type="signal peptide" evidence="1">
    <location>
        <begin position="1"/>
        <end position="23"/>
    </location>
</feature>
<evidence type="ECO:0000313" key="3">
    <source>
        <dbReference type="Proteomes" id="UP000679691"/>
    </source>
</evidence>
<dbReference type="PROSITE" id="PS51257">
    <property type="entry name" value="PROKAR_LIPOPROTEIN"/>
    <property type="match status" value="1"/>
</dbReference>
<keyword evidence="3" id="KW-1185">Reference proteome</keyword>
<sequence length="108" mass="11940">MKRTNISLSCLAVIFLLSSCYTSKISHGNLTVDSPTVKVNSVKNHSLIEGLIPLNKGYEAKNFVGDKTNYMTKSQITFVDGLLRFITLGIYTPSTTSFHVHENESLAK</sequence>
<protein>
    <recommendedName>
        <fullName evidence="4">CHRD domain-containing protein</fullName>
    </recommendedName>
</protein>
<dbReference type="EMBL" id="JAGKSB010000009">
    <property type="protein sequence ID" value="MBP3943734.1"/>
    <property type="molecule type" value="Genomic_DNA"/>
</dbReference>
<dbReference type="RefSeq" id="WP_353547236.1">
    <property type="nucleotide sequence ID" value="NZ_JAGKSB010000009.1"/>
</dbReference>
<dbReference type="AlphaFoldDB" id="A0A8T4HAD6"/>